<evidence type="ECO:0000313" key="2">
    <source>
        <dbReference type="EMBL" id="EGG23260.1"/>
    </source>
</evidence>
<protein>
    <submittedName>
        <fullName evidence="2">Uncharacterized protein</fullName>
    </submittedName>
</protein>
<dbReference type="Proteomes" id="UP000007797">
    <property type="component" value="Unassembled WGS sequence"/>
</dbReference>
<sequence length="415" mass="47557">MYNLFKSSGGQSLMRSLINQSNLIKSSTTSTTSTSTSTSIRSYSIDSNNTIKPPPSSFKYNNNNNNNNSNNNNNQSKPKKMVPEWKEKQRIERKKSQRVHRESTEGRHSRQIDNNIHYLLDFSSFETIIHLKSHPIADLLKGDDVENQIGLYVRHVIDRGTLEKDLSKLVRSRFDGIPEESIRVYLQYLEDFMMSRRSELDWTEGLACNLVQAHLIRGHLELAENLFDRFRSVSSFHCILMYHVRNKRPLLALEYLDQKMTVIPTYGTSNLCSQFISEMMGPYLKTWSNNLYLKNVTSMALEYQKDLEEAHYRDMNNEISGGGAVDHFVMELNASRSRGPETIAALVIYNQLDHQPHHCLLPADGPLRDGAQVVRPPSRLWPDARPLFNLLFPPLPPGTRPRGIGARQVLEQLAL</sequence>
<proteinExistence type="predicted"/>
<feature type="region of interest" description="Disordered" evidence="1">
    <location>
        <begin position="25"/>
        <end position="108"/>
    </location>
</feature>
<feature type="compositionally biased region" description="Basic and acidic residues" evidence="1">
    <location>
        <begin position="99"/>
        <end position="108"/>
    </location>
</feature>
<organism evidence="2 3">
    <name type="scientific">Cavenderia fasciculata</name>
    <name type="common">Slime mold</name>
    <name type="synonym">Dictyostelium fasciculatum</name>
    <dbReference type="NCBI Taxonomy" id="261658"/>
    <lineage>
        <taxon>Eukaryota</taxon>
        <taxon>Amoebozoa</taxon>
        <taxon>Evosea</taxon>
        <taxon>Eumycetozoa</taxon>
        <taxon>Dictyostelia</taxon>
        <taxon>Acytosteliales</taxon>
        <taxon>Cavenderiaceae</taxon>
        <taxon>Cavenderia</taxon>
    </lineage>
</organism>
<evidence type="ECO:0000256" key="1">
    <source>
        <dbReference type="SAM" id="MobiDB-lite"/>
    </source>
</evidence>
<dbReference type="KEGG" id="dfa:DFA_05392"/>
<keyword evidence="3" id="KW-1185">Reference proteome</keyword>
<dbReference type="AlphaFoldDB" id="F4PL38"/>
<feature type="compositionally biased region" description="Polar residues" evidence="1">
    <location>
        <begin position="40"/>
        <end position="51"/>
    </location>
</feature>
<reference evidence="3" key="1">
    <citation type="journal article" date="2011" name="Genome Res.">
        <title>Phylogeny-wide analysis of social amoeba genomes highlights ancient origins for complex intercellular communication.</title>
        <authorList>
            <person name="Heidel A.J."/>
            <person name="Lawal H.M."/>
            <person name="Felder M."/>
            <person name="Schilde C."/>
            <person name="Helps N.R."/>
            <person name="Tunggal B."/>
            <person name="Rivero F."/>
            <person name="John U."/>
            <person name="Schleicher M."/>
            <person name="Eichinger L."/>
            <person name="Platzer M."/>
            <person name="Noegel A.A."/>
            <person name="Schaap P."/>
            <person name="Gloeckner G."/>
        </authorList>
    </citation>
    <scope>NUCLEOTIDE SEQUENCE [LARGE SCALE GENOMIC DNA]</scope>
    <source>
        <strain evidence="3">SH3</strain>
    </source>
</reference>
<accession>F4PL38</accession>
<gene>
    <name evidence="2" type="ORF">DFA_05392</name>
</gene>
<dbReference type="GeneID" id="14875035"/>
<name>F4PL38_CACFS</name>
<dbReference type="EMBL" id="GL883008">
    <property type="protein sequence ID" value="EGG23260.1"/>
    <property type="molecule type" value="Genomic_DNA"/>
</dbReference>
<dbReference type="RefSeq" id="XP_004361111.1">
    <property type="nucleotide sequence ID" value="XM_004361054.1"/>
</dbReference>
<feature type="compositionally biased region" description="Basic and acidic residues" evidence="1">
    <location>
        <begin position="81"/>
        <end position="90"/>
    </location>
</feature>
<evidence type="ECO:0000313" key="3">
    <source>
        <dbReference type="Proteomes" id="UP000007797"/>
    </source>
</evidence>
<feature type="compositionally biased region" description="Low complexity" evidence="1">
    <location>
        <begin position="61"/>
        <end position="74"/>
    </location>
</feature>
<feature type="compositionally biased region" description="Low complexity" evidence="1">
    <location>
        <begin position="26"/>
        <end position="39"/>
    </location>
</feature>